<keyword evidence="2" id="KW-0472">Membrane</keyword>
<reference evidence="3 4" key="1">
    <citation type="journal article" date="2024" name="Ann. Entomol. Soc. Am.">
        <title>Genomic analyses of the southern and eastern yellowjacket wasps (Hymenoptera: Vespidae) reveal evolutionary signatures of social life.</title>
        <authorList>
            <person name="Catto M.A."/>
            <person name="Caine P.B."/>
            <person name="Orr S.E."/>
            <person name="Hunt B.G."/>
            <person name="Goodisman M.A.D."/>
        </authorList>
    </citation>
    <scope>NUCLEOTIDE SEQUENCE [LARGE SCALE GENOMIC DNA]</scope>
    <source>
        <strain evidence="3">233</strain>
        <tissue evidence="3">Head and thorax</tissue>
    </source>
</reference>
<feature type="compositionally biased region" description="Basic and acidic residues" evidence="1">
    <location>
        <begin position="1"/>
        <end position="22"/>
    </location>
</feature>
<keyword evidence="2" id="KW-1133">Transmembrane helix</keyword>
<evidence type="ECO:0000256" key="2">
    <source>
        <dbReference type="SAM" id="Phobius"/>
    </source>
</evidence>
<feature type="transmembrane region" description="Helical" evidence="2">
    <location>
        <begin position="64"/>
        <end position="88"/>
    </location>
</feature>
<evidence type="ECO:0000313" key="3">
    <source>
        <dbReference type="EMBL" id="KAL2713796.1"/>
    </source>
</evidence>
<organism evidence="3 4">
    <name type="scientific">Vespula squamosa</name>
    <name type="common">Southern yellow jacket</name>
    <name type="synonym">Wasp</name>
    <dbReference type="NCBI Taxonomy" id="30214"/>
    <lineage>
        <taxon>Eukaryota</taxon>
        <taxon>Metazoa</taxon>
        <taxon>Ecdysozoa</taxon>
        <taxon>Arthropoda</taxon>
        <taxon>Hexapoda</taxon>
        <taxon>Insecta</taxon>
        <taxon>Pterygota</taxon>
        <taxon>Neoptera</taxon>
        <taxon>Endopterygota</taxon>
        <taxon>Hymenoptera</taxon>
        <taxon>Apocrita</taxon>
        <taxon>Aculeata</taxon>
        <taxon>Vespoidea</taxon>
        <taxon>Vespidae</taxon>
        <taxon>Vespinae</taxon>
        <taxon>Vespula</taxon>
    </lineage>
</organism>
<dbReference type="AlphaFoldDB" id="A0ABD2A065"/>
<proteinExistence type="predicted"/>
<dbReference type="EMBL" id="JAUDFV010000157">
    <property type="protein sequence ID" value="KAL2713796.1"/>
    <property type="molecule type" value="Genomic_DNA"/>
</dbReference>
<dbReference type="Proteomes" id="UP001607302">
    <property type="component" value="Unassembled WGS sequence"/>
</dbReference>
<comment type="caution">
    <text evidence="3">The sequence shown here is derived from an EMBL/GenBank/DDBJ whole genome shotgun (WGS) entry which is preliminary data.</text>
</comment>
<sequence>MSEPDAFQRKRSWPERGEEKHGTPGIRRRCPLQAPPKPAVFVFSPVPLAPAAPVPAPPAPPPPAVAAAAAAVAAAAAAAAAAAVAAMADGGRRKIILRFVASAFRRLDRTQMFGEATTISIHDALLTKPEGVTGHLLASCL</sequence>
<accession>A0ABD2A065</accession>
<keyword evidence="4" id="KW-1185">Reference proteome</keyword>
<evidence type="ECO:0000256" key="1">
    <source>
        <dbReference type="SAM" id="MobiDB-lite"/>
    </source>
</evidence>
<gene>
    <name evidence="3" type="ORF">V1478_016353</name>
</gene>
<evidence type="ECO:0000313" key="4">
    <source>
        <dbReference type="Proteomes" id="UP001607302"/>
    </source>
</evidence>
<feature type="region of interest" description="Disordered" evidence="1">
    <location>
        <begin position="1"/>
        <end position="32"/>
    </location>
</feature>
<protein>
    <submittedName>
        <fullName evidence="3">Uncharacterized protein</fullName>
    </submittedName>
</protein>
<keyword evidence="2" id="KW-0812">Transmembrane</keyword>
<name>A0ABD2A065_VESSQ</name>